<feature type="compositionally biased region" description="Acidic residues" evidence="1">
    <location>
        <begin position="287"/>
        <end position="311"/>
    </location>
</feature>
<organism evidence="2 3">
    <name type="scientific">Cytophaga hutchinsonii (strain ATCC 33406 / DSM 1761 / CIP 103989 / NBRC 15051 / NCIMB 9469 / D465)</name>
    <dbReference type="NCBI Taxonomy" id="269798"/>
    <lineage>
        <taxon>Bacteria</taxon>
        <taxon>Pseudomonadati</taxon>
        <taxon>Bacteroidota</taxon>
        <taxon>Cytophagia</taxon>
        <taxon>Cytophagales</taxon>
        <taxon>Cytophagaceae</taxon>
        <taxon>Cytophaga</taxon>
    </lineage>
</organism>
<gene>
    <name evidence="2" type="ordered locus">CHU_3470</name>
</gene>
<name>A0A6N4SVZ1_CYTH3</name>
<evidence type="ECO:0008006" key="4">
    <source>
        <dbReference type="Google" id="ProtNLM"/>
    </source>
</evidence>
<proteinExistence type="predicted"/>
<evidence type="ECO:0000313" key="2">
    <source>
        <dbReference type="EMBL" id="ABG60704.1"/>
    </source>
</evidence>
<protein>
    <recommendedName>
        <fullName evidence="4">Outer membrane protein beta-barrel domain-containing protein</fullName>
    </recommendedName>
</protein>
<dbReference type="InterPro" id="IPR011250">
    <property type="entry name" value="OMP/PagP_B-barrel"/>
</dbReference>
<evidence type="ECO:0000256" key="1">
    <source>
        <dbReference type="SAM" id="MobiDB-lite"/>
    </source>
</evidence>
<accession>A0A6N4SVZ1</accession>
<keyword evidence="3" id="KW-1185">Reference proteome</keyword>
<reference evidence="2 3" key="1">
    <citation type="journal article" date="2007" name="Appl. Environ. Microbiol.">
        <title>Genome sequence of the cellulolytic gliding bacterium Cytophaga hutchinsonii.</title>
        <authorList>
            <person name="Xie G."/>
            <person name="Bruce D.C."/>
            <person name="Challacombe J.F."/>
            <person name="Chertkov O."/>
            <person name="Detter J.C."/>
            <person name="Gilna P."/>
            <person name="Han C.S."/>
            <person name="Lucas S."/>
            <person name="Misra M."/>
            <person name="Myers G.L."/>
            <person name="Richardson P."/>
            <person name="Tapia R."/>
            <person name="Thayer N."/>
            <person name="Thompson L.S."/>
            <person name="Brettin T.S."/>
            <person name="Henrissat B."/>
            <person name="Wilson D.B."/>
            <person name="McBride M.J."/>
        </authorList>
    </citation>
    <scope>NUCLEOTIDE SEQUENCE [LARGE SCALE GENOMIC DNA]</scope>
    <source>
        <strain evidence="3">ATCC 33406 / DSM 1761 / CIP 103989 / NBRC 15051 / NCIMB 9469 / D465</strain>
    </source>
</reference>
<feature type="compositionally biased region" description="Basic and acidic residues" evidence="1">
    <location>
        <begin position="262"/>
        <end position="274"/>
    </location>
</feature>
<sequence>MKINFKKILVRKLITVLSLFFLTFVISFGQFKRQREYSGFFDTYYYRGPITFTLGAGMTNYRGDLTKGLGLNGLSYGLSAGANYKIWPHIVLGAEFSYLNLQSTDYNKSRNGSFNATAMELQVYGRLYIIDEIIRVAPDRRKESHYTFCKPYLQAGLGGMLFTSTYKYNSGKEYTVETEFAPILPVGFGLQFTITQRSSLCAEYIYRFTLTDLIDYTTYNGSGNDGYGFMQLKFQYAPTAPKRKKKMSLPPPTQYDGPKGTETWKTKKQEEQKNRPAPQEYEIPENNTDEETVPEDEVIEEVAPEEETPAE</sequence>
<feature type="region of interest" description="Disordered" evidence="1">
    <location>
        <begin position="241"/>
        <end position="311"/>
    </location>
</feature>
<dbReference type="EMBL" id="CP000383">
    <property type="protein sequence ID" value="ABG60704.1"/>
    <property type="molecule type" value="Genomic_DNA"/>
</dbReference>
<dbReference type="Proteomes" id="UP000001822">
    <property type="component" value="Chromosome"/>
</dbReference>
<dbReference type="KEGG" id="chu:CHU_3470"/>
<dbReference type="SUPFAM" id="SSF56925">
    <property type="entry name" value="OMPA-like"/>
    <property type="match status" value="1"/>
</dbReference>
<dbReference type="AlphaFoldDB" id="A0A6N4SVZ1"/>
<evidence type="ECO:0000313" key="3">
    <source>
        <dbReference type="Proteomes" id="UP000001822"/>
    </source>
</evidence>